<dbReference type="Gene3D" id="2.70.20.10">
    <property type="entry name" value="Topoisomerase I, domain 3"/>
    <property type="match status" value="1"/>
</dbReference>
<reference evidence="11" key="1">
    <citation type="submission" date="2018-05" db="EMBL/GenBank/DDBJ databases">
        <authorList>
            <person name="Lanie J.A."/>
            <person name="Ng W.-L."/>
            <person name="Kazmierczak K.M."/>
            <person name="Andrzejewski T.M."/>
            <person name="Davidsen T.M."/>
            <person name="Wayne K.J."/>
            <person name="Tettelin H."/>
            <person name="Glass J.I."/>
            <person name="Rusch D."/>
            <person name="Podicherti R."/>
            <person name="Tsui H.-C.T."/>
            <person name="Winkler M.E."/>
        </authorList>
    </citation>
    <scope>NUCLEOTIDE SEQUENCE</scope>
</reference>
<dbReference type="PROSITE" id="PS52039">
    <property type="entry name" value="TOPO_IA_2"/>
    <property type="match status" value="1"/>
</dbReference>
<dbReference type="InterPro" id="IPR025589">
    <property type="entry name" value="Toprim_C_rpt"/>
</dbReference>
<dbReference type="InterPro" id="IPR013825">
    <property type="entry name" value="Topo_IA_cen_sub2"/>
</dbReference>
<dbReference type="Pfam" id="PF01131">
    <property type="entry name" value="Topoisom_bac"/>
    <property type="match status" value="1"/>
</dbReference>
<dbReference type="PROSITE" id="PS50880">
    <property type="entry name" value="TOPRIM"/>
    <property type="match status" value="1"/>
</dbReference>
<evidence type="ECO:0000313" key="11">
    <source>
        <dbReference type="EMBL" id="SUZ75285.1"/>
    </source>
</evidence>
<dbReference type="Gene3D" id="3.40.50.140">
    <property type="match status" value="1"/>
</dbReference>
<feature type="domain" description="Topo IA-type catalytic" evidence="10">
    <location>
        <begin position="133"/>
        <end position="562"/>
    </location>
</feature>
<dbReference type="AlphaFoldDB" id="A0A381Q7H8"/>
<evidence type="ECO:0000256" key="8">
    <source>
        <dbReference type="ARBA" id="ARBA00023235"/>
    </source>
</evidence>
<evidence type="ECO:0000256" key="6">
    <source>
        <dbReference type="ARBA" id="ARBA00023029"/>
    </source>
</evidence>
<dbReference type="PANTHER" id="PTHR42785:SF1">
    <property type="entry name" value="DNA TOPOISOMERASE"/>
    <property type="match status" value="1"/>
</dbReference>
<comment type="similarity">
    <text evidence="2">Belongs to the type IA topoisomerase family.</text>
</comment>
<dbReference type="SUPFAM" id="SSF56712">
    <property type="entry name" value="Prokaryotic type I DNA topoisomerase"/>
    <property type="match status" value="1"/>
</dbReference>
<evidence type="ECO:0000256" key="5">
    <source>
        <dbReference type="ARBA" id="ARBA00022842"/>
    </source>
</evidence>
<dbReference type="PRINTS" id="PR00417">
    <property type="entry name" value="PRTPISMRASEI"/>
</dbReference>
<name>A0A381Q7H8_9ZZZZ</name>
<evidence type="ECO:0000259" key="10">
    <source>
        <dbReference type="PROSITE" id="PS52039"/>
    </source>
</evidence>
<evidence type="ECO:0000256" key="7">
    <source>
        <dbReference type="ARBA" id="ARBA00023125"/>
    </source>
</evidence>
<evidence type="ECO:0000259" key="9">
    <source>
        <dbReference type="PROSITE" id="PS50880"/>
    </source>
</evidence>
<dbReference type="InterPro" id="IPR005733">
    <property type="entry name" value="TopoI_bac-type"/>
</dbReference>
<organism evidence="11">
    <name type="scientific">marine metagenome</name>
    <dbReference type="NCBI Taxonomy" id="408172"/>
    <lineage>
        <taxon>unclassified sequences</taxon>
        <taxon>metagenomes</taxon>
        <taxon>ecological metagenomes</taxon>
    </lineage>
</organism>
<dbReference type="InterPro" id="IPR034149">
    <property type="entry name" value="TOPRIM_TopoI"/>
</dbReference>
<dbReference type="GO" id="GO:0046872">
    <property type="term" value="F:metal ion binding"/>
    <property type="evidence" value="ECO:0007669"/>
    <property type="project" value="UniProtKB-KW"/>
</dbReference>
<dbReference type="CDD" id="cd00186">
    <property type="entry name" value="TOP1Ac"/>
    <property type="match status" value="1"/>
</dbReference>
<dbReference type="CDD" id="cd03363">
    <property type="entry name" value="TOPRIM_TopoIA_TopoI"/>
    <property type="match status" value="1"/>
</dbReference>
<dbReference type="InterPro" id="IPR013824">
    <property type="entry name" value="Topo_IA_cen_sub1"/>
</dbReference>
<dbReference type="InterPro" id="IPR013497">
    <property type="entry name" value="Topo_IA_cen"/>
</dbReference>
<dbReference type="EMBL" id="UINC01001239">
    <property type="protein sequence ID" value="SUZ75285.1"/>
    <property type="molecule type" value="Genomic_DNA"/>
</dbReference>
<dbReference type="InterPro" id="IPR003602">
    <property type="entry name" value="Topo_IA_DNA-bd_dom"/>
</dbReference>
<dbReference type="HAMAP" id="MF_00952">
    <property type="entry name" value="Topoisom_1_prok"/>
    <property type="match status" value="1"/>
</dbReference>
<accession>A0A381Q7H8</accession>
<dbReference type="SMART" id="SM00493">
    <property type="entry name" value="TOPRIM"/>
    <property type="match status" value="1"/>
</dbReference>
<dbReference type="NCBIfam" id="TIGR01051">
    <property type="entry name" value="topA_bact"/>
    <property type="match status" value="1"/>
</dbReference>
<gene>
    <name evidence="11" type="ORF">METZ01_LOCUS28139</name>
</gene>
<proteinExistence type="inferred from homology"/>
<sequence>MNKLVIVESPAKAKTIEKYLGEGYQVLPTIGHIRELPKKDAIDPLNNYAMNYIISPGKEAAVKKIKSCAKNCEEIILATDPDREGEAIAWHVADILTSGKNTLPNNKKISRAVFYEISKEAVNNAVSSPSEIAMDLVLSQETRRALDRHFGFTLSPLLWRLFPSNNHSAGRVQSPALRMIVEREREIESFVPQEYWTISAELMASAIFTAKLSKLNGEPLKKFTLSSRSMVEETTNKIELASTEGLITKSIEKKKIKRSPKSPLRTSVLQQQASNKFGFTPKRTMQIAQSLYAREGGGLITYIRTDSIEIDGGKVPSIRNKVVELYGEEYLEGRNFKNKKESKNIQEAHGAITPVDIGVLPDETKKILNNDEQKIYSLIWERTIASQMKDALFERTSVEFVPRKEEGLATFLFSDQQLVFPGYLKATNEEVTNNPPPNIKEEDLVDLKAIIKDQHFTDPPPRYNDASMIKTLEEKGIGRPSTYADILSKLTDRKYIVLKKKRYEPSDMGRLVSNFLNKSFCDYVSDEFTSQMENNLDAISNGQKTKKEVLDEFWEPLINGVSGVSETITRKDVNPQRYLGDHPELARPIFSRMTKNGPAVQMGDMDSGEKLEWAALKEGQSLFVVNLEDACELLKKPEDNILGHHPDTGEPVIARLARYGPTIQLGSREGGNKPRYVGLLPSEALEDITLDRALQYLDLPREVGKDPESGESILATIGPYGPYLKKGSKNFRVRKGADPFTIGIEEALSSIANSKGSGAIKTFEGSGIKIVDGRWGPYITDGKKNTSVPKDKDPESLELSDCISLLEKAPAKKRRAKKSKTKKS</sequence>
<keyword evidence="6" id="KW-0799">Topoisomerase</keyword>
<dbReference type="InterPro" id="IPR028612">
    <property type="entry name" value="Topoisom_1_IA"/>
</dbReference>
<dbReference type="GO" id="GO:0006265">
    <property type="term" value="P:DNA topological change"/>
    <property type="evidence" value="ECO:0007669"/>
    <property type="project" value="InterPro"/>
</dbReference>
<keyword evidence="8" id="KW-0413">Isomerase</keyword>
<dbReference type="Pfam" id="PF01751">
    <property type="entry name" value="Toprim"/>
    <property type="match status" value="1"/>
</dbReference>
<dbReference type="InterPro" id="IPR006171">
    <property type="entry name" value="TOPRIM_dom"/>
</dbReference>
<dbReference type="SMART" id="SM00436">
    <property type="entry name" value="TOP1Bc"/>
    <property type="match status" value="1"/>
</dbReference>
<evidence type="ECO:0000256" key="3">
    <source>
        <dbReference type="ARBA" id="ARBA00012891"/>
    </source>
</evidence>
<evidence type="ECO:0000256" key="2">
    <source>
        <dbReference type="ARBA" id="ARBA00009446"/>
    </source>
</evidence>
<dbReference type="InterPro" id="IPR013826">
    <property type="entry name" value="Topo_IA_cen_sub3"/>
</dbReference>
<dbReference type="GO" id="GO:0003677">
    <property type="term" value="F:DNA binding"/>
    <property type="evidence" value="ECO:0007669"/>
    <property type="project" value="UniProtKB-KW"/>
</dbReference>
<keyword evidence="5" id="KW-0460">Magnesium</keyword>
<dbReference type="Gene3D" id="1.10.290.10">
    <property type="entry name" value="Topoisomerase I, domain 4"/>
    <property type="match status" value="1"/>
</dbReference>
<keyword evidence="7" id="KW-0238">DNA-binding</keyword>
<evidence type="ECO:0000256" key="1">
    <source>
        <dbReference type="ARBA" id="ARBA00000213"/>
    </source>
</evidence>
<comment type="catalytic activity">
    <reaction evidence="1">
        <text>ATP-independent breakage of single-stranded DNA, followed by passage and rejoining.</text>
        <dbReference type="EC" id="5.6.2.1"/>
    </reaction>
</comment>
<dbReference type="PANTHER" id="PTHR42785">
    <property type="entry name" value="DNA TOPOISOMERASE, TYPE IA, CORE"/>
    <property type="match status" value="1"/>
</dbReference>
<dbReference type="GO" id="GO:0003917">
    <property type="term" value="F:DNA topoisomerase type I (single strand cut, ATP-independent) activity"/>
    <property type="evidence" value="ECO:0007669"/>
    <property type="project" value="UniProtKB-EC"/>
</dbReference>
<keyword evidence="4" id="KW-0479">Metal-binding</keyword>
<dbReference type="InterPro" id="IPR003601">
    <property type="entry name" value="Topo_IA_2"/>
</dbReference>
<dbReference type="EC" id="5.6.2.1" evidence="3"/>
<dbReference type="Gene3D" id="1.10.460.10">
    <property type="entry name" value="Topoisomerase I, domain 2"/>
    <property type="match status" value="1"/>
</dbReference>
<evidence type="ECO:0000256" key="4">
    <source>
        <dbReference type="ARBA" id="ARBA00022723"/>
    </source>
</evidence>
<dbReference type="Pfam" id="PF13368">
    <property type="entry name" value="Toprim_C_rpt"/>
    <property type="match status" value="3"/>
</dbReference>
<protein>
    <recommendedName>
        <fullName evidence="3">DNA topoisomerase</fullName>
        <ecNumber evidence="3">5.6.2.1</ecNumber>
    </recommendedName>
</protein>
<dbReference type="SMART" id="SM00437">
    <property type="entry name" value="TOP1Ac"/>
    <property type="match status" value="1"/>
</dbReference>
<dbReference type="InterPro" id="IPR000380">
    <property type="entry name" value="Topo_IA"/>
</dbReference>
<feature type="domain" description="Toprim" evidence="9">
    <location>
        <begin position="2"/>
        <end position="117"/>
    </location>
</feature>
<dbReference type="InterPro" id="IPR023405">
    <property type="entry name" value="Topo_IA_core_domain"/>
</dbReference>